<keyword evidence="5" id="KW-1185">Reference proteome</keyword>
<dbReference type="EMBL" id="PPHD01015249">
    <property type="protein sequence ID" value="POI29448.1"/>
    <property type="molecule type" value="Genomic_DNA"/>
</dbReference>
<feature type="non-terminal residue" evidence="4">
    <location>
        <position position="65"/>
    </location>
</feature>
<proteinExistence type="predicted"/>
<protein>
    <recommendedName>
        <fullName evidence="3">CUB domain-containing protein</fullName>
    </recommendedName>
</protein>
<gene>
    <name evidence="4" type="ORF">CIB84_006802</name>
</gene>
<evidence type="ECO:0000259" key="3">
    <source>
        <dbReference type="PROSITE" id="PS01180"/>
    </source>
</evidence>
<comment type="caution">
    <text evidence="2">Lacks conserved residue(s) required for the propagation of feature annotation.</text>
</comment>
<dbReference type="GO" id="GO:0004252">
    <property type="term" value="F:serine-type endopeptidase activity"/>
    <property type="evidence" value="ECO:0007669"/>
    <property type="project" value="TreeGrafter"/>
</dbReference>
<sequence length="65" mass="7288">MGYSWRVPCGGNVTTQNGTVYSPGFPNQYPNSQDCTWLLTVPVGYGIHLNFTLLQTEPYNDFITI</sequence>
<name>A0A2P4SZC2_BAMTH</name>
<dbReference type="Pfam" id="PF00431">
    <property type="entry name" value="CUB"/>
    <property type="match status" value="1"/>
</dbReference>
<dbReference type="PANTHER" id="PTHR24255">
    <property type="entry name" value="COMPLEMENT COMPONENT 1, S SUBCOMPONENT-RELATED"/>
    <property type="match status" value="1"/>
</dbReference>
<dbReference type="GO" id="GO:0005615">
    <property type="term" value="C:extracellular space"/>
    <property type="evidence" value="ECO:0007669"/>
    <property type="project" value="TreeGrafter"/>
</dbReference>
<keyword evidence="1" id="KW-1015">Disulfide bond</keyword>
<evidence type="ECO:0000313" key="5">
    <source>
        <dbReference type="Proteomes" id="UP000237246"/>
    </source>
</evidence>
<evidence type="ECO:0000256" key="2">
    <source>
        <dbReference type="PROSITE-ProRule" id="PRU00059"/>
    </source>
</evidence>
<dbReference type="OrthoDB" id="425190at2759"/>
<dbReference type="AlphaFoldDB" id="A0A2P4SZC2"/>
<dbReference type="CDD" id="cd00041">
    <property type="entry name" value="CUB"/>
    <property type="match status" value="1"/>
</dbReference>
<organism evidence="4 5">
    <name type="scientific">Bambusicola thoracicus</name>
    <name type="common">Chinese bamboo-partridge</name>
    <name type="synonym">Perdix thoracica</name>
    <dbReference type="NCBI Taxonomy" id="9083"/>
    <lineage>
        <taxon>Eukaryota</taxon>
        <taxon>Metazoa</taxon>
        <taxon>Chordata</taxon>
        <taxon>Craniata</taxon>
        <taxon>Vertebrata</taxon>
        <taxon>Euteleostomi</taxon>
        <taxon>Archelosauria</taxon>
        <taxon>Archosauria</taxon>
        <taxon>Dinosauria</taxon>
        <taxon>Saurischia</taxon>
        <taxon>Theropoda</taxon>
        <taxon>Coelurosauria</taxon>
        <taxon>Aves</taxon>
        <taxon>Neognathae</taxon>
        <taxon>Galloanserae</taxon>
        <taxon>Galliformes</taxon>
        <taxon>Phasianidae</taxon>
        <taxon>Perdicinae</taxon>
        <taxon>Bambusicola</taxon>
    </lineage>
</organism>
<dbReference type="SUPFAM" id="SSF49854">
    <property type="entry name" value="Spermadhesin, CUB domain"/>
    <property type="match status" value="1"/>
</dbReference>
<reference evidence="4 5" key="1">
    <citation type="submission" date="2018-01" db="EMBL/GenBank/DDBJ databases">
        <title>Comparison of the Chinese Bamboo Partridge and Red Junglefowl genome sequences highlights the importance of demography in genome evolution.</title>
        <authorList>
            <person name="Tiley G.P."/>
            <person name="Kimball R.T."/>
            <person name="Braun E.L."/>
            <person name="Burleigh J.G."/>
        </authorList>
    </citation>
    <scope>NUCLEOTIDE SEQUENCE [LARGE SCALE GENOMIC DNA]</scope>
    <source>
        <strain evidence="4">RTK389</strain>
        <tissue evidence="4">Blood</tissue>
    </source>
</reference>
<evidence type="ECO:0000256" key="1">
    <source>
        <dbReference type="ARBA" id="ARBA00023157"/>
    </source>
</evidence>
<comment type="caution">
    <text evidence="4">The sequence shown here is derived from an EMBL/GenBank/DDBJ whole genome shotgun (WGS) entry which is preliminary data.</text>
</comment>
<dbReference type="InterPro" id="IPR000859">
    <property type="entry name" value="CUB_dom"/>
</dbReference>
<dbReference type="Gene3D" id="2.60.120.290">
    <property type="entry name" value="Spermadhesin, CUB domain"/>
    <property type="match status" value="1"/>
</dbReference>
<accession>A0A2P4SZC2</accession>
<feature type="domain" description="CUB" evidence="3">
    <location>
        <begin position="9"/>
        <end position="65"/>
    </location>
</feature>
<dbReference type="PANTHER" id="PTHR24255:SF31">
    <property type="entry name" value="CUBILIN-LIKE PROTEIN"/>
    <property type="match status" value="1"/>
</dbReference>
<evidence type="ECO:0000313" key="4">
    <source>
        <dbReference type="EMBL" id="POI29448.1"/>
    </source>
</evidence>
<dbReference type="InterPro" id="IPR035914">
    <property type="entry name" value="Sperma_CUB_dom_sf"/>
</dbReference>
<dbReference type="Proteomes" id="UP000237246">
    <property type="component" value="Unassembled WGS sequence"/>
</dbReference>
<dbReference type="PROSITE" id="PS01180">
    <property type="entry name" value="CUB"/>
    <property type="match status" value="1"/>
</dbReference>